<protein>
    <recommendedName>
        <fullName evidence="1">Thioredoxin-like fold domain-containing protein</fullName>
    </recommendedName>
</protein>
<evidence type="ECO:0000313" key="3">
    <source>
        <dbReference type="Proteomes" id="UP000015559"/>
    </source>
</evidence>
<dbReference type="InterPro" id="IPR021133">
    <property type="entry name" value="HEAT_type_2"/>
</dbReference>
<dbReference type="Gene3D" id="3.40.30.10">
    <property type="entry name" value="Glutaredoxin"/>
    <property type="match status" value="1"/>
</dbReference>
<feature type="domain" description="Thioredoxin-like fold" evidence="1">
    <location>
        <begin position="13"/>
        <end position="81"/>
    </location>
</feature>
<dbReference type="SUPFAM" id="SSF52833">
    <property type="entry name" value="Thioredoxin-like"/>
    <property type="match status" value="1"/>
</dbReference>
<dbReference type="HOGENOM" id="CLU_1282663_0_0_4"/>
<dbReference type="AlphaFoldDB" id="S6B6N4"/>
<dbReference type="Proteomes" id="UP000015559">
    <property type="component" value="Chromosome"/>
</dbReference>
<sequence length="214" mass="23275">MNQNAIPDALLLLAPGCPHCPAVLEGLSSLLKEGAIGRLEAVNVAVHPERASELGVRTVPWTRIGPFELEGVQPPAELRRWAEQAGSLDGMADYFFQMLTSGRRAKVEEMARQEPSRLRALVRLMERPDSSMAVRLGIGAVLEELQGSGLAETMIPDLGALTKNGDALTRADACHFLSLIGGQQVAPWLRACLDDEDKEVREIATEALEELEQN</sequence>
<dbReference type="KEGG" id="sdr:SCD_n02349"/>
<keyword evidence="3" id="KW-1185">Reference proteome</keyword>
<dbReference type="EMBL" id="AP013066">
    <property type="protein sequence ID" value="BAN36157.1"/>
    <property type="molecule type" value="Genomic_DNA"/>
</dbReference>
<name>S6B6N4_SULDS</name>
<organism evidence="2 3">
    <name type="scientific">Sulfuricella denitrificans (strain DSM 22764 / NBRC 105220 / skB26)</name>
    <dbReference type="NCBI Taxonomy" id="1163617"/>
    <lineage>
        <taxon>Bacteria</taxon>
        <taxon>Pseudomonadati</taxon>
        <taxon>Pseudomonadota</taxon>
        <taxon>Betaproteobacteria</taxon>
        <taxon>Nitrosomonadales</taxon>
        <taxon>Sulfuricellaceae</taxon>
        <taxon>Sulfuricella</taxon>
    </lineage>
</organism>
<dbReference type="STRING" id="1163617.SCD_n02349"/>
<dbReference type="eggNOG" id="COG1413">
    <property type="taxonomic scope" value="Bacteria"/>
</dbReference>
<evidence type="ECO:0000259" key="1">
    <source>
        <dbReference type="Pfam" id="PF13192"/>
    </source>
</evidence>
<dbReference type="InterPro" id="IPR012336">
    <property type="entry name" value="Thioredoxin-like_fold"/>
</dbReference>
<dbReference type="OrthoDB" id="8560116at2"/>
<dbReference type="Pfam" id="PF13646">
    <property type="entry name" value="HEAT_2"/>
    <property type="match status" value="1"/>
</dbReference>
<dbReference type="InterPro" id="IPR036249">
    <property type="entry name" value="Thioredoxin-like_sf"/>
</dbReference>
<dbReference type="InterPro" id="IPR016024">
    <property type="entry name" value="ARM-type_fold"/>
</dbReference>
<dbReference type="SUPFAM" id="SSF48371">
    <property type="entry name" value="ARM repeat"/>
    <property type="match status" value="1"/>
</dbReference>
<accession>S6B6N4</accession>
<proteinExistence type="predicted"/>
<dbReference type="RefSeq" id="WP_009205355.1">
    <property type="nucleotide sequence ID" value="NC_022357.1"/>
</dbReference>
<dbReference type="InterPro" id="IPR011989">
    <property type="entry name" value="ARM-like"/>
</dbReference>
<gene>
    <name evidence="2" type="ORF">SCD_n02349</name>
</gene>
<evidence type="ECO:0000313" key="2">
    <source>
        <dbReference type="EMBL" id="BAN36157.1"/>
    </source>
</evidence>
<dbReference type="Gene3D" id="1.25.10.10">
    <property type="entry name" value="Leucine-rich Repeat Variant"/>
    <property type="match status" value="1"/>
</dbReference>
<dbReference type="PROSITE" id="PS50077">
    <property type="entry name" value="HEAT_REPEAT"/>
    <property type="match status" value="1"/>
</dbReference>
<dbReference type="eggNOG" id="COG0526">
    <property type="taxonomic scope" value="Bacteria"/>
</dbReference>
<reference evidence="2 3" key="1">
    <citation type="journal article" date="2012" name="Appl. Environ. Microbiol.">
        <title>Draft genome sequence of a psychrotolerant sulfur-oxidizing bacterium, Sulfuricella denitrificans skB26, and proteomic insights into cold adaptation.</title>
        <authorList>
            <person name="Watanabe T."/>
            <person name="Kojima H."/>
            <person name="Fukui M."/>
        </authorList>
    </citation>
    <scope>NUCLEOTIDE SEQUENCE [LARGE SCALE GENOMIC DNA]</scope>
    <source>
        <strain evidence="3">skB26</strain>
    </source>
</reference>
<dbReference type="Pfam" id="PF13192">
    <property type="entry name" value="Thioredoxin_3"/>
    <property type="match status" value="1"/>
</dbReference>